<name>A0A975TYQ5_9RHOB</name>
<organism evidence="1">
    <name type="scientific">Gymnodinialimonas phycosphaerae</name>
    <dbReference type="NCBI Taxonomy" id="2841589"/>
    <lineage>
        <taxon>Bacteria</taxon>
        <taxon>Pseudomonadati</taxon>
        <taxon>Pseudomonadota</taxon>
        <taxon>Alphaproteobacteria</taxon>
        <taxon>Rhodobacterales</taxon>
        <taxon>Paracoccaceae</taxon>
        <taxon>Gymnodinialimonas</taxon>
    </lineage>
</organism>
<dbReference type="EMBL" id="JAIMBW010000001">
    <property type="protein sequence ID" value="MBY4893044.1"/>
    <property type="molecule type" value="Genomic_DNA"/>
</dbReference>
<protein>
    <submittedName>
        <fullName evidence="1">Uncharacterized protein</fullName>
    </submittedName>
</protein>
<accession>A0A975TYQ5</accession>
<dbReference type="RefSeq" id="WP_257892777.1">
    <property type="nucleotide sequence ID" value="NZ_JAIMBW010000001.1"/>
</dbReference>
<proteinExistence type="predicted"/>
<evidence type="ECO:0000313" key="1">
    <source>
        <dbReference type="EMBL" id="QXL89755.1"/>
    </source>
</evidence>
<dbReference type="EMBL" id="CP078073">
    <property type="protein sequence ID" value="QXL89755.1"/>
    <property type="molecule type" value="Genomic_DNA"/>
</dbReference>
<keyword evidence="2" id="KW-1185">Reference proteome</keyword>
<reference evidence="1 2" key="1">
    <citation type="submission" date="2021-07" db="EMBL/GenBank/DDBJ databases">
        <title>Karlodiniumbacter phycospheric gen. nov., sp. nov., a phycosphere bacterium isolated from karlodinium veneficum.</title>
        <authorList>
            <person name="Peng Y."/>
            <person name="Jiang L."/>
            <person name="Lee J."/>
        </authorList>
    </citation>
    <scope>NUCLEOTIDE SEQUENCE</scope>
    <source>
        <strain evidence="1 2">N5</strain>
    </source>
</reference>
<gene>
    <name evidence="1" type="ORF">KUL25_09740</name>
</gene>
<sequence length="297" mass="33988">MLDTIAKTTFALAQIPAEVTFEKAPNYPLRNKIEDTKQEAKSAVAYLQELQVVYSEYESLQQKANVALYRFLEGVFKVMVRMQHWKDADKKEAKRMRETFEVIMDERREQGLVAFTAATSLETKILRFVCGKISTAREKAWVRVLKVALNNKDIQNGDISFSAWLASEGGVYEVAHTNGKGNKPSEEVKEQIEEAQKLIAEWHGSEVLEEVNDKVLRSLKNDDKRFENFTVTLNCYDGNNAKQVIELRDVVSIQRILQLMGKQISEPVRTRQDVQAERDEALEQFIEVGGTLEQPRV</sequence>
<dbReference type="AlphaFoldDB" id="A0A975TYQ5"/>
<dbReference type="Proteomes" id="UP000693972">
    <property type="component" value="Unassembled WGS sequence"/>
</dbReference>
<evidence type="ECO:0000313" key="2">
    <source>
        <dbReference type="Proteomes" id="UP000693972"/>
    </source>
</evidence>